<dbReference type="EMBL" id="RRCT01000001">
    <property type="protein sequence ID" value="RQW76205.1"/>
    <property type="molecule type" value="Genomic_DNA"/>
</dbReference>
<protein>
    <recommendedName>
        <fullName evidence="5 12">Homoserine dehydrogenase</fullName>
        <ecNumber evidence="4 12">1.1.1.3</ecNumber>
    </recommendedName>
</protein>
<dbReference type="InterPro" id="IPR036291">
    <property type="entry name" value="NAD(P)-bd_dom_sf"/>
</dbReference>
<dbReference type="GO" id="GO:0004412">
    <property type="term" value="F:homoserine dehydrogenase activity"/>
    <property type="evidence" value="ECO:0007669"/>
    <property type="project" value="UniProtKB-EC"/>
</dbReference>
<evidence type="ECO:0000256" key="4">
    <source>
        <dbReference type="ARBA" id="ARBA00013213"/>
    </source>
</evidence>
<evidence type="ECO:0000256" key="6">
    <source>
        <dbReference type="ARBA" id="ARBA00022697"/>
    </source>
</evidence>
<evidence type="ECO:0000313" key="16">
    <source>
        <dbReference type="Proteomes" id="UP000274033"/>
    </source>
</evidence>
<evidence type="ECO:0000256" key="13">
    <source>
        <dbReference type="RuleBase" id="RU004171"/>
    </source>
</evidence>
<evidence type="ECO:0000256" key="12">
    <source>
        <dbReference type="RuleBase" id="RU000579"/>
    </source>
</evidence>
<keyword evidence="11 12" id="KW-0521">NADP</keyword>
<feature type="binding site" evidence="11">
    <location>
        <begin position="9"/>
        <end position="14"/>
    </location>
    <ligand>
        <name>NADP(+)</name>
        <dbReference type="ChEBI" id="CHEBI:58349"/>
    </ligand>
</feature>
<comment type="pathway">
    <text evidence="2 12">Amino-acid biosynthesis; L-methionine biosynthesis via de novo pathway; L-homoserine from L-aspartate: step 3/3.</text>
</comment>
<feature type="binding site" evidence="11">
    <location>
        <position position="130"/>
    </location>
    <ligand>
        <name>NADPH</name>
        <dbReference type="ChEBI" id="CHEBI:57783"/>
    </ligand>
</feature>
<keyword evidence="6 12" id="KW-0791">Threonine biosynthesis</keyword>
<sequence length="356" mass="38822">MVHRIALLGFGVVGQGFAEIVQQKYGFLKEQYGLDISIVAVSDMMKGSIYHPEGLSIEELLRCIKENGNFDNYPHQIGLVRGLNSFETIKQSNAETIVEVTFTDIQTGQPAIDHCKCAFEHGKNVIMSNKGPVALAYGELKALAEKQHVQWGYEGSVMSGTPALRMPETSLAGNNITEIQGILNGTTNYMLTRMEEGLSYEEALKEAQKLGYAEANPTSDVEGFDALYKIVILSNVILKHPLTITDVERVGISHLTSEDIEMAKAEGKKWKLIAKLKKEGDRVIASVKPEMVSLYHPLANITGATNAITYLCDLAGPITLIGAGAGKVETGFSILIDLINIDLRKSLASVEVSQSY</sequence>
<dbReference type="EC" id="1.1.1.3" evidence="4 12"/>
<evidence type="ECO:0000256" key="9">
    <source>
        <dbReference type="ARBA" id="ARBA00048841"/>
    </source>
</evidence>
<organism evidence="15 16">
    <name type="scientific">Lysinibacillus composti</name>
    <dbReference type="NCBI Taxonomy" id="720633"/>
    <lineage>
        <taxon>Bacteria</taxon>
        <taxon>Bacillati</taxon>
        <taxon>Bacillota</taxon>
        <taxon>Bacilli</taxon>
        <taxon>Bacillales</taxon>
        <taxon>Bacillaceae</taxon>
        <taxon>Lysinibacillus</taxon>
    </lineage>
</organism>
<dbReference type="AlphaFoldDB" id="A0A3N9UJW5"/>
<dbReference type="OrthoDB" id="9808167at2"/>
<keyword evidence="8" id="KW-0915">Sodium</keyword>
<comment type="similarity">
    <text evidence="3 13">Belongs to the homoserine dehydrogenase family.</text>
</comment>
<evidence type="ECO:0000313" key="15">
    <source>
        <dbReference type="EMBL" id="RQW76205.1"/>
    </source>
</evidence>
<proteinExistence type="inferred from homology"/>
<comment type="pathway">
    <text evidence="1 12">Amino-acid biosynthesis; L-threonine biosynthesis; L-threonine from L-aspartate: step 3/5.</text>
</comment>
<dbReference type="GO" id="GO:0009086">
    <property type="term" value="P:methionine biosynthetic process"/>
    <property type="evidence" value="ECO:0007669"/>
    <property type="project" value="UniProtKB-KW"/>
</dbReference>
<evidence type="ECO:0000256" key="1">
    <source>
        <dbReference type="ARBA" id="ARBA00005056"/>
    </source>
</evidence>
<dbReference type="GO" id="GO:0009088">
    <property type="term" value="P:threonine biosynthetic process"/>
    <property type="evidence" value="ECO:0007669"/>
    <property type="project" value="UniProtKB-UniPathway"/>
</dbReference>
<dbReference type="FunFam" id="3.30.360.10:FF:000005">
    <property type="entry name" value="Homoserine dehydrogenase"/>
    <property type="match status" value="1"/>
</dbReference>
<dbReference type="SUPFAM" id="SSF51735">
    <property type="entry name" value="NAD(P)-binding Rossmann-fold domains"/>
    <property type="match status" value="1"/>
</dbReference>
<evidence type="ECO:0000256" key="8">
    <source>
        <dbReference type="ARBA" id="ARBA00023053"/>
    </source>
</evidence>
<dbReference type="Gene3D" id="3.40.50.720">
    <property type="entry name" value="NAD(P)-binding Rossmann-like Domain"/>
    <property type="match status" value="1"/>
</dbReference>
<keyword evidence="12" id="KW-0028">Amino-acid biosynthesis</keyword>
<comment type="caution">
    <text evidence="15">The sequence shown here is derived from an EMBL/GenBank/DDBJ whole genome shotgun (WGS) entry which is preliminary data.</text>
</comment>
<dbReference type="PANTHER" id="PTHR43331">
    <property type="entry name" value="HOMOSERINE DEHYDROGENASE"/>
    <property type="match status" value="1"/>
</dbReference>
<accession>A0A3N9UJW5</accession>
<evidence type="ECO:0000256" key="2">
    <source>
        <dbReference type="ARBA" id="ARBA00005062"/>
    </source>
</evidence>
<dbReference type="SUPFAM" id="SSF55347">
    <property type="entry name" value="Glyceraldehyde-3-phosphate dehydrogenase-like, C-terminal domain"/>
    <property type="match status" value="1"/>
</dbReference>
<feature type="active site" description="Proton donor" evidence="10">
    <location>
        <position position="229"/>
    </location>
</feature>
<feature type="binding site" evidence="11">
    <location>
        <position position="214"/>
    </location>
    <ligand>
        <name>L-homoserine</name>
        <dbReference type="ChEBI" id="CHEBI:57476"/>
    </ligand>
</feature>
<dbReference type="NCBIfam" id="NF004976">
    <property type="entry name" value="PRK06349.1"/>
    <property type="match status" value="1"/>
</dbReference>
<evidence type="ECO:0000256" key="5">
    <source>
        <dbReference type="ARBA" id="ARBA00013376"/>
    </source>
</evidence>
<evidence type="ECO:0000256" key="3">
    <source>
        <dbReference type="ARBA" id="ARBA00006753"/>
    </source>
</evidence>
<dbReference type="PANTHER" id="PTHR43331:SF1">
    <property type="entry name" value="HOMOSERINE DEHYDROGENASE"/>
    <property type="match status" value="1"/>
</dbReference>
<dbReference type="NCBIfam" id="NF004912">
    <property type="entry name" value="PRK06270.1"/>
    <property type="match status" value="1"/>
</dbReference>
<evidence type="ECO:0000259" key="14">
    <source>
        <dbReference type="Pfam" id="PF00742"/>
    </source>
</evidence>
<dbReference type="Proteomes" id="UP000274033">
    <property type="component" value="Unassembled WGS sequence"/>
</dbReference>
<dbReference type="Pfam" id="PF00742">
    <property type="entry name" value="Homoserine_dh"/>
    <property type="match status" value="1"/>
</dbReference>
<evidence type="ECO:0000256" key="11">
    <source>
        <dbReference type="PIRSR" id="PIRSR036497-2"/>
    </source>
</evidence>
<dbReference type="InterPro" id="IPR019811">
    <property type="entry name" value="HDH_CS"/>
</dbReference>
<evidence type="ECO:0000256" key="10">
    <source>
        <dbReference type="PIRSR" id="PIRSR036497-1"/>
    </source>
</evidence>
<evidence type="ECO:0000256" key="7">
    <source>
        <dbReference type="ARBA" id="ARBA00023002"/>
    </source>
</evidence>
<reference evidence="15 16" key="1">
    <citation type="journal article" date="2013" name="J. Microbiol.">
        <title>Lysinibacillus chungkukjangi sp. nov., isolated from Chungkukjang, Korean fermented soybean food.</title>
        <authorList>
            <person name="Kim S.J."/>
            <person name="Jang Y.H."/>
            <person name="Hamada M."/>
            <person name="Ahn J.H."/>
            <person name="Weon H.Y."/>
            <person name="Suzuki K."/>
            <person name="Whang K.S."/>
            <person name="Kwon S.W."/>
        </authorList>
    </citation>
    <scope>NUCLEOTIDE SEQUENCE [LARGE SCALE GENOMIC DNA]</scope>
    <source>
        <strain evidence="15 16">MCCC 1A12701</strain>
    </source>
</reference>
<feature type="domain" description="Homoserine dehydrogenase catalytic" evidence="14">
    <location>
        <begin position="162"/>
        <end position="339"/>
    </location>
</feature>
<dbReference type="RefSeq" id="WP_124761811.1">
    <property type="nucleotide sequence ID" value="NZ_JAFBDY010000001.1"/>
</dbReference>
<comment type="catalytic activity">
    <reaction evidence="9">
        <text>L-homoserine + NADP(+) = L-aspartate 4-semialdehyde + NADPH + H(+)</text>
        <dbReference type="Rhea" id="RHEA:15761"/>
        <dbReference type="ChEBI" id="CHEBI:15378"/>
        <dbReference type="ChEBI" id="CHEBI:57476"/>
        <dbReference type="ChEBI" id="CHEBI:57783"/>
        <dbReference type="ChEBI" id="CHEBI:58349"/>
        <dbReference type="ChEBI" id="CHEBI:537519"/>
        <dbReference type="EC" id="1.1.1.3"/>
    </reaction>
    <physiologicalReaction direction="right-to-left" evidence="9">
        <dbReference type="Rhea" id="RHEA:15763"/>
    </physiologicalReaction>
</comment>
<dbReference type="InterPro" id="IPR022697">
    <property type="entry name" value="HDH_short"/>
</dbReference>
<dbReference type="Gene3D" id="3.30.360.10">
    <property type="entry name" value="Dihydrodipicolinate Reductase, domain 2"/>
    <property type="match status" value="1"/>
</dbReference>
<keyword evidence="16" id="KW-1185">Reference proteome</keyword>
<dbReference type="PIRSF" id="PIRSF036497">
    <property type="entry name" value="HDH_short"/>
    <property type="match status" value="1"/>
</dbReference>
<dbReference type="UniPathway" id="UPA00051">
    <property type="reaction ID" value="UER00465"/>
</dbReference>
<gene>
    <name evidence="15" type="ORF">EBB45_01255</name>
</gene>
<name>A0A3N9UJW5_9BACI</name>
<keyword evidence="7 12" id="KW-0560">Oxidoreductase</keyword>
<dbReference type="PROSITE" id="PS01042">
    <property type="entry name" value="HOMOSER_DHGENASE"/>
    <property type="match status" value="1"/>
</dbReference>
<dbReference type="UniPathway" id="UPA00050">
    <property type="reaction ID" value="UER00063"/>
</dbReference>
<keyword evidence="12" id="KW-0486">Methionine biosynthesis</keyword>
<dbReference type="InterPro" id="IPR001342">
    <property type="entry name" value="HDH_cat"/>
</dbReference>